<keyword evidence="5" id="KW-0175">Coiled coil</keyword>
<keyword evidence="4 6" id="KW-0472">Membrane</keyword>
<proteinExistence type="predicted"/>
<evidence type="ECO:0000256" key="6">
    <source>
        <dbReference type="SAM" id="Phobius"/>
    </source>
</evidence>
<comment type="caution">
    <text evidence="7">The sequence shown here is derived from an EMBL/GenBank/DDBJ whole genome shotgun (WGS) entry which is preliminary data.</text>
</comment>
<evidence type="ECO:0000256" key="4">
    <source>
        <dbReference type="ARBA" id="ARBA00023136"/>
    </source>
</evidence>
<reference evidence="7 8" key="1">
    <citation type="journal article" date="2022" name="Allergy">
        <title>Genome assembly and annotation of Periplaneta americana reveal a comprehensive cockroach allergen profile.</title>
        <authorList>
            <person name="Wang L."/>
            <person name="Xiong Q."/>
            <person name="Saelim N."/>
            <person name="Wang L."/>
            <person name="Nong W."/>
            <person name="Wan A.T."/>
            <person name="Shi M."/>
            <person name="Liu X."/>
            <person name="Cao Q."/>
            <person name="Hui J.H.L."/>
            <person name="Sookrung N."/>
            <person name="Leung T.F."/>
            <person name="Tungtrongchitr A."/>
            <person name="Tsui S.K.W."/>
        </authorList>
    </citation>
    <scope>NUCLEOTIDE SEQUENCE [LARGE SCALE GENOMIC DNA]</scope>
    <source>
        <strain evidence="7">PWHHKU_190912</strain>
    </source>
</reference>
<keyword evidence="3 6" id="KW-1133">Transmembrane helix</keyword>
<dbReference type="PANTHER" id="PTHR21419:SF30">
    <property type="entry name" value="IG-LIKE DOMAIN-CONTAINING PROTEIN"/>
    <property type="match status" value="1"/>
</dbReference>
<evidence type="ECO:0000313" key="7">
    <source>
        <dbReference type="EMBL" id="KAJ4436085.1"/>
    </source>
</evidence>
<gene>
    <name evidence="7" type="ORF">ANN_18712</name>
</gene>
<evidence type="ECO:0000256" key="2">
    <source>
        <dbReference type="ARBA" id="ARBA00022692"/>
    </source>
</evidence>
<evidence type="ECO:0000256" key="5">
    <source>
        <dbReference type="SAM" id="Coils"/>
    </source>
</evidence>
<evidence type="ECO:0000256" key="1">
    <source>
        <dbReference type="ARBA" id="ARBA00004167"/>
    </source>
</evidence>
<protein>
    <submittedName>
        <fullName evidence="7">Uncharacterized protein</fullName>
    </submittedName>
</protein>
<dbReference type="PANTHER" id="PTHR21419">
    <property type="match status" value="1"/>
</dbReference>
<dbReference type="Proteomes" id="UP001148838">
    <property type="component" value="Unassembled WGS sequence"/>
</dbReference>
<evidence type="ECO:0000313" key="8">
    <source>
        <dbReference type="Proteomes" id="UP001148838"/>
    </source>
</evidence>
<dbReference type="SUPFAM" id="SSF69318">
    <property type="entry name" value="Integrin alpha N-terminal domain"/>
    <property type="match status" value="1"/>
</dbReference>
<feature type="coiled-coil region" evidence="5">
    <location>
        <begin position="237"/>
        <end position="292"/>
    </location>
</feature>
<accession>A0ABQ8SQT6</accession>
<feature type="transmembrane region" description="Helical" evidence="6">
    <location>
        <begin position="80"/>
        <end position="98"/>
    </location>
</feature>
<dbReference type="InterPro" id="IPR028994">
    <property type="entry name" value="Integrin_alpha_N"/>
</dbReference>
<organism evidence="7 8">
    <name type="scientific">Periplaneta americana</name>
    <name type="common">American cockroach</name>
    <name type="synonym">Blatta americana</name>
    <dbReference type="NCBI Taxonomy" id="6978"/>
    <lineage>
        <taxon>Eukaryota</taxon>
        <taxon>Metazoa</taxon>
        <taxon>Ecdysozoa</taxon>
        <taxon>Arthropoda</taxon>
        <taxon>Hexapoda</taxon>
        <taxon>Insecta</taxon>
        <taxon>Pterygota</taxon>
        <taxon>Neoptera</taxon>
        <taxon>Polyneoptera</taxon>
        <taxon>Dictyoptera</taxon>
        <taxon>Blattodea</taxon>
        <taxon>Blattoidea</taxon>
        <taxon>Blattidae</taxon>
        <taxon>Blattinae</taxon>
        <taxon>Periplaneta</taxon>
    </lineage>
</organism>
<sequence length="579" mass="64525">MGRACSTYGRIQKSYGMLVGRPEGKRPLGRPRRRWEDNIKMDLREVGYDGRDWINLAQDRDHWWAYVRVTMNLRVPEKPFVSLIVLVVSLVMWFPFPLDQVTEFWKIRQGSRSGGFIVPCTELVVEDVWTKTLSKLTVETAVRLNDVNGDGVLDVIVGYGTGADGHNVPDFVCTLYFDGITPCLGGVIALDGLTGRTIWQHWTPHPVFLVDCSADLTEDKTNDCLISGKGGHSYFEVNELRKSVEFISSKFDSLREEMAHTRHELNSTQEEMKRLVQENDHLKQEVSDLQQYTRRDNIMLFGVSEIDEQSTYEVIDQISEVISGSELVQHDVSVAHSIPSRPGKTRPIVISFTKSRSRDEWLQLFRNEAKNDGSGPGIATKKVNRDLPAGRITAGDQLTAVTRDLLNKTRVARKDEASPVLQLVNGHDGSRIWQFAEQAEDGDFHAELSVDVFAAQFVQDVDGDGFPDVLSGHTQDAPSGLLGNLLLVNGRTGKFLQKVTTPHGEETYYAPQVLVHMDGVSIVVFGTGGQASPGGVYALPLHHLIKGNMKQICFSRREKMEAEGSGWTGMDQDPKGGQG</sequence>
<dbReference type="InterPro" id="IPR045232">
    <property type="entry name" value="FAM234"/>
</dbReference>
<dbReference type="EMBL" id="JAJSOF020000023">
    <property type="protein sequence ID" value="KAJ4436085.1"/>
    <property type="molecule type" value="Genomic_DNA"/>
</dbReference>
<comment type="subcellular location">
    <subcellularLocation>
        <location evidence="1">Membrane</location>
        <topology evidence="1">Single-pass membrane protein</topology>
    </subcellularLocation>
</comment>
<name>A0ABQ8SQT6_PERAM</name>
<evidence type="ECO:0000256" key="3">
    <source>
        <dbReference type="ARBA" id="ARBA00022989"/>
    </source>
</evidence>
<keyword evidence="8" id="KW-1185">Reference proteome</keyword>
<keyword evidence="2 6" id="KW-0812">Transmembrane</keyword>